<comment type="subcellular location">
    <subcellularLocation>
        <location evidence="1">Cell membrane</location>
    </subcellularLocation>
</comment>
<organism evidence="11 12">
    <name type="scientific">Rhodopila globiformis</name>
    <name type="common">Rhodopseudomonas globiformis</name>
    <dbReference type="NCBI Taxonomy" id="1071"/>
    <lineage>
        <taxon>Bacteria</taxon>
        <taxon>Pseudomonadati</taxon>
        <taxon>Pseudomonadota</taxon>
        <taxon>Alphaproteobacteria</taxon>
        <taxon>Acetobacterales</taxon>
        <taxon>Acetobacteraceae</taxon>
        <taxon>Rhodopila</taxon>
    </lineage>
</organism>
<dbReference type="EMBL" id="NHRY01000075">
    <property type="protein sequence ID" value="PPQ35272.1"/>
    <property type="molecule type" value="Genomic_DNA"/>
</dbReference>
<dbReference type="InterPro" id="IPR058626">
    <property type="entry name" value="MdtA-like_b-barrel"/>
</dbReference>
<dbReference type="Gene3D" id="2.40.50.100">
    <property type="match status" value="1"/>
</dbReference>
<dbReference type="Pfam" id="PF25967">
    <property type="entry name" value="RND-MFP_C"/>
    <property type="match status" value="1"/>
</dbReference>
<dbReference type="Gene3D" id="1.10.287.470">
    <property type="entry name" value="Helix hairpin bin"/>
    <property type="match status" value="1"/>
</dbReference>
<keyword evidence="12" id="KW-1185">Reference proteome</keyword>
<dbReference type="InterPro" id="IPR058624">
    <property type="entry name" value="MdtA-like_HH"/>
</dbReference>
<feature type="domain" description="Multidrug resistance protein MdtA-like C-terminal permuted SH3" evidence="10">
    <location>
        <begin position="364"/>
        <end position="425"/>
    </location>
</feature>
<proteinExistence type="inferred from homology"/>
<feature type="domain" description="Multidrug resistance protein MdtA-like alpha-helical hairpin" evidence="7">
    <location>
        <begin position="174"/>
        <end position="239"/>
    </location>
</feature>
<reference evidence="11 12" key="1">
    <citation type="journal article" date="2018" name="Arch. Microbiol.">
        <title>New insights into the metabolic potential of the phototrophic purple bacterium Rhodopila globiformis DSM 161(T) from its draft genome sequence and evidence for a vanadium-dependent nitrogenase.</title>
        <authorList>
            <person name="Imhoff J.F."/>
            <person name="Rahn T."/>
            <person name="Kunzel S."/>
            <person name="Neulinger S.C."/>
        </authorList>
    </citation>
    <scope>NUCLEOTIDE SEQUENCE [LARGE SCALE GENOMIC DNA]</scope>
    <source>
        <strain evidence="11 12">DSM 161</strain>
    </source>
</reference>
<evidence type="ECO:0000256" key="4">
    <source>
        <dbReference type="ARBA" id="ARBA00022475"/>
    </source>
</evidence>
<evidence type="ECO:0000256" key="1">
    <source>
        <dbReference type="ARBA" id="ARBA00004236"/>
    </source>
</evidence>
<evidence type="ECO:0000256" key="2">
    <source>
        <dbReference type="ARBA" id="ARBA00009477"/>
    </source>
</evidence>
<comment type="caution">
    <text evidence="11">The sequence shown here is derived from an EMBL/GenBank/DDBJ whole genome shotgun (WGS) entry which is preliminary data.</text>
</comment>
<keyword evidence="3" id="KW-0813">Transport</keyword>
<dbReference type="Gene3D" id="2.40.420.20">
    <property type="match status" value="1"/>
</dbReference>
<evidence type="ECO:0000256" key="5">
    <source>
        <dbReference type="ARBA" id="ARBA00022519"/>
    </source>
</evidence>
<dbReference type="PANTHER" id="PTHR30469">
    <property type="entry name" value="MULTIDRUG RESISTANCE PROTEIN MDTA"/>
    <property type="match status" value="1"/>
</dbReference>
<dbReference type="Pfam" id="PF25944">
    <property type="entry name" value="Beta-barrel_RND"/>
    <property type="match status" value="1"/>
</dbReference>
<dbReference type="InterPro" id="IPR006143">
    <property type="entry name" value="RND_pump_MFP"/>
</dbReference>
<dbReference type="GO" id="GO:0015562">
    <property type="term" value="F:efflux transmembrane transporter activity"/>
    <property type="evidence" value="ECO:0007669"/>
    <property type="project" value="TreeGrafter"/>
</dbReference>
<dbReference type="InterPro" id="IPR058625">
    <property type="entry name" value="MdtA-like_BSH"/>
</dbReference>
<evidence type="ECO:0000313" key="11">
    <source>
        <dbReference type="EMBL" id="PPQ35272.1"/>
    </source>
</evidence>
<dbReference type="InterPro" id="IPR058627">
    <property type="entry name" value="MdtA-like_C"/>
</dbReference>
<evidence type="ECO:0000259" key="8">
    <source>
        <dbReference type="Pfam" id="PF25917"/>
    </source>
</evidence>
<dbReference type="SUPFAM" id="SSF111369">
    <property type="entry name" value="HlyD-like secretion proteins"/>
    <property type="match status" value="1"/>
</dbReference>
<evidence type="ECO:0000259" key="7">
    <source>
        <dbReference type="Pfam" id="PF25876"/>
    </source>
</evidence>
<dbReference type="NCBIfam" id="TIGR01730">
    <property type="entry name" value="RND_mfp"/>
    <property type="match status" value="1"/>
</dbReference>
<dbReference type="Gene3D" id="2.40.30.170">
    <property type="match status" value="1"/>
</dbReference>
<evidence type="ECO:0000259" key="10">
    <source>
        <dbReference type="Pfam" id="PF25967"/>
    </source>
</evidence>
<accession>A0A2S6NJZ0</accession>
<evidence type="ECO:0000256" key="3">
    <source>
        <dbReference type="ARBA" id="ARBA00022448"/>
    </source>
</evidence>
<dbReference type="AlphaFoldDB" id="A0A2S6NJZ0"/>
<evidence type="ECO:0000256" key="6">
    <source>
        <dbReference type="ARBA" id="ARBA00023136"/>
    </source>
</evidence>
<name>A0A2S6NJZ0_RHOGL</name>
<dbReference type="Pfam" id="PF25876">
    <property type="entry name" value="HH_MFP_RND"/>
    <property type="match status" value="1"/>
</dbReference>
<dbReference type="GO" id="GO:1990281">
    <property type="term" value="C:efflux pump complex"/>
    <property type="evidence" value="ECO:0007669"/>
    <property type="project" value="TreeGrafter"/>
</dbReference>
<dbReference type="Pfam" id="PF25917">
    <property type="entry name" value="BSH_RND"/>
    <property type="match status" value="1"/>
</dbReference>
<feature type="domain" description="Multidrug resistance protein MdtA-like barrel-sandwich hybrid" evidence="8">
    <location>
        <begin position="131"/>
        <end position="272"/>
    </location>
</feature>
<sequence>MTSSSAWHCWRCRKPAWPLSAPCACRLPRCMRHACATDVCFLPTRSLRPMSDQLARVSPAPTATRPRLRLALLLLALGLVPLPFLLPNPWMSRDQAQVPADNRPTVRTALATRGDMPIILQGLGVVTPFSTVTVRPRIGGELQSVSFREGQMVRQGDDLAQIDPRPYEAIVGAIEGDLMRDQALLQQAQVDLARYRPLAERDDISKQKYDAQQSLVRQYQGTLVADRARLAGAQLNLAYCHITAPIGGRVGLRLVDPGNDVKADDPTGLVVIAALQPISVIFPLLEDDLPKVMRRLAAGADLPVDIYDRAGRTLIESGTLFSVDNQVDVATGTARLRARVANAANVLFPNQFVTARLRVDTLHDAVVVPEAAIQEGTDGNYVWLIGPHGRATVRRVSTGPAAGGRIAVLDGLKPGARVVTDGADRLREGARVVLSDTAGAS</sequence>
<evidence type="ECO:0000259" key="9">
    <source>
        <dbReference type="Pfam" id="PF25944"/>
    </source>
</evidence>
<keyword evidence="5" id="KW-0997">Cell inner membrane</keyword>
<dbReference type="Proteomes" id="UP000239724">
    <property type="component" value="Unassembled WGS sequence"/>
</dbReference>
<gene>
    <name evidence="11" type="ORF">CCS01_07940</name>
</gene>
<keyword evidence="6" id="KW-0472">Membrane</keyword>
<dbReference type="PANTHER" id="PTHR30469:SF12">
    <property type="entry name" value="MULTIDRUG RESISTANCE PROTEIN MDTA"/>
    <property type="match status" value="1"/>
</dbReference>
<comment type="similarity">
    <text evidence="2">Belongs to the membrane fusion protein (MFP) (TC 8.A.1) family.</text>
</comment>
<protein>
    <submittedName>
        <fullName evidence="11">Uncharacterized protein</fullName>
    </submittedName>
</protein>
<evidence type="ECO:0000313" key="12">
    <source>
        <dbReference type="Proteomes" id="UP000239724"/>
    </source>
</evidence>
<feature type="domain" description="Multidrug resistance protein MdtA-like beta-barrel" evidence="9">
    <location>
        <begin position="277"/>
        <end position="361"/>
    </location>
</feature>
<keyword evidence="4" id="KW-1003">Cell membrane</keyword>